<feature type="domain" description="Glycosyltransferase 2-like" evidence="5">
    <location>
        <begin position="15"/>
        <end position="138"/>
    </location>
</feature>
<evidence type="ECO:0000313" key="7">
    <source>
        <dbReference type="Proteomes" id="UP001207337"/>
    </source>
</evidence>
<evidence type="ECO:0000256" key="1">
    <source>
        <dbReference type="ARBA" id="ARBA00006739"/>
    </source>
</evidence>
<feature type="transmembrane region" description="Helical" evidence="4">
    <location>
        <begin position="265"/>
        <end position="285"/>
    </location>
</feature>
<keyword evidence="7" id="KW-1185">Reference proteome</keyword>
<dbReference type="RefSeq" id="WP_265788707.1">
    <property type="nucleotide sequence ID" value="NZ_BAABRS010000001.1"/>
</dbReference>
<dbReference type="PANTHER" id="PTHR43179">
    <property type="entry name" value="RHAMNOSYLTRANSFERASE WBBL"/>
    <property type="match status" value="1"/>
</dbReference>
<dbReference type="EMBL" id="JAJNDC010000001">
    <property type="protein sequence ID" value="MCW9712615.1"/>
    <property type="molecule type" value="Genomic_DNA"/>
</dbReference>
<dbReference type="PANTHER" id="PTHR43179:SF12">
    <property type="entry name" value="GALACTOFURANOSYLTRANSFERASE GLFT2"/>
    <property type="match status" value="1"/>
</dbReference>
<protein>
    <submittedName>
        <fullName evidence="6">Glycosyltransferase family 2 protein</fullName>
    </submittedName>
</protein>
<sequence>MGSGIETINAPKVFIILVNWNGWRDTIECLQSLEALDYPHKEVVVVDNGSTDQSVSKIQTEYPGITLLESKENTGFAGGNNLGINYAIEKDADYFWLLNNDTVVEKRALSALVERMEENPAIGICGSKLIYYHQRDTIQALAGGHYNKWLGVSTNIGGQAAVDVEINPEEVEDRLDFVIGASMLVSREFIREVGLLNEEYFLYYEEIDWAARAKGKFKVGFAPESIVYHKEGASIGGKQALPAEKSRKSDYYQIKNRLKFTASFYPLYLPVVYATVILAIFNRALRGQWNRIPMIIKLMFSFNK</sequence>
<keyword evidence="4" id="KW-0472">Membrane</keyword>
<keyword evidence="3" id="KW-0808">Transferase</keyword>
<dbReference type="InterPro" id="IPR029044">
    <property type="entry name" value="Nucleotide-diphossugar_trans"/>
</dbReference>
<accession>A0ABT3PXL7</accession>
<keyword evidence="2" id="KW-0328">Glycosyltransferase</keyword>
<keyword evidence="4" id="KW-0812">Transmembrane</keyword>
<name>A0ABT3PXL7_9BACT</name>
<organism evidence="6 7">
    <name type="scientific">Fodinibius salicampi</name>
    <dbReference type="NCBI Taxonomy" id="1920655"/>
    <lineage>
        <taxon>Bacteria</taxon>
        <taxon>Pseudomonadati</taxon>
        <taxon>Balneolota</taxon>
        <taxon>Balneolia</taxon>
        <taxon>Balneolales</taxon>
        <taxon>Balneolaceae</taxon>
        <taxon>Fodinibius</taxon>
    </lineage>
</organism>
<gene>
    <name evidence="6" type="ORF">LQ318_06840</name>
</gene>
<dbReference type="Pfam" id="PF00535">
    <property type="entry name" value="Glycos_transf_2"/>
    <property type="match status" value="1"/>
</dbReference>
<comment type="caution">
    <text evidence="6">The sequence shown here is derived from an EMBL/GenBank/DDBJ whole genome shotgun (WGS) entry which is preliminary data.</text>
</comment>
<dbReference type="InterPro" id="IPR001173">
    <property type="entry name" value="Glyco_trans_2-like"/>
</dbReference>
<evidence type="ECO:0000313" key="6">
    <source>
        <dbReference type="EMBL" id="MCW9712615.1"/>
    </source>
</evidence>
<evidence type="ECO:0000256" key="4">
    <source>
        <dbReference type="SAM" id="Phobius"/>
    </source>
</evidence>
<evidence type="ECO:0000256" key="3">
    <source>
        <dbReference type="ARBA" id="ARBA00022679"/>
    </source>
</evidence>
<evidence type="ECO:0000259" key="5">
    <source>
        <dbReference type="Pfam" id="PF00535"/>
    </source>
</evidence>
<proteinExistence type="inferred from homology"/>
<dbReference type="Gene3D" id="3.90.550.10">
    <property type="entry name" value="Spore Coat Polysaccharide Biosynthesis Protein SpsA, Chain A"/>
    <property type="match status" value="1"/>
</dbReference>
<keyword evidence="4" id="KW-1133">Transmembrane helix</keyword>
<dbReference type="SUPFAM" id="SSF53448">
    <property type="entry name" value="Nucleotide-diphospho-sugar transferases"/>
    <property type="match status" value="1"/>
</dbReference>
<reference evidence="6 7" key="1">
    <citation type="submission" date="2021-11" db="EMBL/GenBank/DDBJ databases">
        <title>Aliifidinibius sp. nov., a new bacterium isolated from saline soil.</title>
        <authorList>
            <person name="Galisteo C."/>
            <person name="De La Haba R."/>
            <person name="Sanchez-Porro C."/>
            <person name="Ventosa A."/>
        </authorList>
    </citation>
    <scope>NUCLEOTIDE SEQUENCE [LARGE SCALE GENOMIC DNA]</scope>
    <source>
        <strain evidence="6 7">KACC 190600</strain>
    </source>
</reference>
<dbReference type="CDD" id="cd04186">
    <property type="entry name" value="GT_2_like_c"/>
    <property type="match status" value="1"/>
</dbReference>
<dbReference type="Proteomes" id="UP001207337">
    <property type="component" value="Unassembled WGS sequence"/>
</dbReference>
<comment type="similarity">
    <text evidence="1">Belongs to the glycosyltransferase 2 family.</text>
</comment>
<evidence type="ECO:0000256" key="2">
    <source>
        <dbReference type="ARBA" id="ARBA00022676"/>
    </source>
</evidence>